<evidence type="ECO:0000313" key="1">
    <source>
        <dbReference type="EMBL" id="KAF2902439.1"/>
    </source>
</evidence>
<name>A0A8K0DAY9_IGNLU</name>
<sequence length="190" mass="22583">MSARDRNQVWKYFGIQKRHYSAAGDEVDRIKINAKVVRETLYQPTIEKQSSEENERRRHRLINVAASLNMVVKTPIRRYRYNRHGANADSDSYTVQTGVRFKVSNIQKNAGSKEKAFNIQNLKNLDKNQKYNENIKERLQDVERKEDINQEWEMCKGTIQEAAEETLKERHRTRINEWFHEECAVITKKK</sequence>
<dbReference type="Proteomes" id="UP000801492">
    <property type="component" value="Unassembled WGS sequence"/>
</dbReference>
<gene>
    <name evidence="1" type="ORF">ILUMI_03741</name>
</gene>
<proteinExistence type="predicted"/>
<dbReference type="AlphaFoldDB" id="A0A8K0DAY9"/>
<keyword evidence="2" id="KW-1185">Reference proteome</keyword>
<organism evidence="1 2">
    <name type="scientific">Ignelater luminosus</name>
    <name type="common">Cucubano</name>
    <name type="synonym">Pyrophorus luminosus</name>
    <dbReference type="NCBI Taxonomy" id="2038154"/>
    <lineage>
        <taxon>Eukaryota</taxon>
        <taxon>Metazoa</taxon>
        <taxon>Ecdysozoa</taxon>
        <taxon>Arthropoda</taxon>
        <taxon>Hexapoda</taxon>
        <taxon>Insecta</taxon>
        <taxon>Pterygota</taxon>
        <taxon>Neoptera</taxon>
        <taxon>Endopterygota</taxon>
        <taxon>Coleoptera</taxon>
        <taxon>Polyphaga</taxon>
        <taxon>Elateriformia</taxon>
        <taxon>Elateroidea</taxon>
        <taxon>Elateridae</taxon>
        <taxon>Agrypninae</taxon>
        <taxon>Pyrophorini</taxon>
        <taxon>Ignelater</taxon>
    </lineage>
</organism>
<protein>
    <submittedName>
        <fullName evidence="1">Uncharacterized protein</fullName>
    </submittedName>
</protein>
<evidence type="ECO:0000313" key="2">
    <source>
        <dbReference type="Proteomes" id="UP000801492"/>
    </source>
</evidence>
<dbReference type="EMBL" id="VTPC01001298">
    <property type="protein sequence ID" value="KAF2902439.1"/>
    <property type="molecule type" value="Genomic_DNA"/>
</dbReference>
<reference evidence="1" key="1">
    <citation type="submission" date="2019-08" db="EMBL/GenBank/DDBJ databases">
        <title>The genome of the North American firefly Photinus pyralis.</title>
        <authorList>
            <consortium name="Photinus pyralis genome working group"/>
            <person name="Fallon T.R."/>
            <person name="Sander Lower S.E."/>
            <person name="Weng J.-K."/>
        </authorList>
    </citation>
    <scope>NUCLEOTIDE SEQUENCE</scope>
    <source>
        <strain evidence="1">TRF0915ILg1</strain>
        <tissue evidence="1">Whole body</tissue>
    </source>
</reference>
<comment type="caution">
    <text evidence="1">The sequence shown here is derived from an EMBL/GenBank/DDBJ whole genome shotgun (WGS) entry which is preliminary data.</text>
</comment>
<accession>A0A8K0DAY9</accession>